<evidence type="ECO:0000313" key="7">
    <source>
        <dbReference type="EMBL" id="MBD1399351.1"/>
    </source>
</evidence>
<keyword evidence="3 5" id="KW-1133">Transmembrane helix</keyword>
<dbReference type="InterPro" id="IPR007016">
    <property type="entry name" value="O-antigen_ligase-rel_domated"/>
</dbReference>
<protein>
    <submittedName>
        <fullName evidence="7">O-antigen ligase family protein</fullName>
    </submittedName>
</protein>
<feature type="transmembrane region" description="Helical" evidence="5">
    <location>
        <begin position="206"/>
        <end position="223"/>
    </location>
</feature>
<dbReference type="EMBL" id="JACWUN010000001">
    <property type="protein sequence ID" value="MBD1399351.1"/>
    <property type="molecule type" value="Genomic_DNA"/>
</dbReference>
<evidence type="ECO:0000256" key="5">
    <source>
        <dbReference type="SAM" id="Phobius"/>
    </source>
</evidence>
<feature type="transmembrane region" description="Helical" evidence="5">
    <location>
        <begin position="230"/>
        <end position="247"/>
    </location>
</feature>
<keyword evidence="7" id="KW-0436">Ligase</keyword>
<evidence type="ECO:0000256" key="3">
    <source>
        <dbReference type="ARBA" id="ARBA00022989"/>
    </source>
</evidence>
<dbReference type="GO" id="GO:0016874">
    <property type="term" value="F:ligase activity"/>
    <property type="evidence" value="ECO:0007669"/>
    <property type="project" value="UniProtKB-KW"/>
</dbReference>
<comment type="caution">
    <text evidence="7">The sequence shown here is derived from an EMBL/GenBank/DDBJ whole genome shotgun (WGS) entry which is preliminary data.</text>
</comment>
<feature type="transmembrane region" description="Helical" evidence="5">
    <location>
        <begin position="326"/>
        <end position="346"/>
    </location>
</feature>
<sequence>MHRDLTEKSTSVFFLFCLWTFVLLCRPQDLFPVLAPLRPALVLSVLTVAVAIFQSKYLPGPLLSRERQIKYYLALYSVMVFGIPFSLYARLSFDRVLTEYIIIVVFVVVLYKTVHTIERLYKVLLVACLGNGLYAFYALRGFVPGSERLTFGAMFDPNDLAYFALVFLPFFLLFFSKKNKFIIRSLMIVFFSSGVLLILLSGSRGGLIAFGVSMVVFLLITTTIKRSAKFLVVSACVFFIAFAPLNIERYSTMLNLEEDYNVTLEGGRIDIWKIGLKAFIENPLTGVGVGSYSIAVGLDRQSRDSTMRVWQTAHNSVVQIGTETGVFGLVLYLMLCFYAVGIFLKVRKYSQDIQLVKIAEMSLVGFAGMFTAGLFLSQAYSTYWAFYVAISAVMSQLLLKANITLKENN</sequence>
<dbReference type="PANTHER" id="PTHR37422:SF13">
    <property type="entry name" value="LIPOPOLYSACCHARIDE BIOSYNTHESIS PROTEIN PA4999-RELATED"/>
    <property type="match status" value="1"/>
</dbReference>
<evidence type="ECO:0000313" key="8">
    <source>
        <dbReference type="Proteomes" id="UP000632828"/>
    </source>
</evidence>
<name>A0A8J6QVX7_9BACT</name>
<dbReference type="RefSeq" id="WP_191153618.1">
    <property type="nucleotide sequence ID" value="NZ_JACWUN010000001.1"/>
</dbReference>
<feature type="domain" description="O-antigen ligase-related" evidence="6">
    <location>
        <begin position="194"/>
        <end position="333"/>
    </location>
</feature>
<gene>
    <name evidence="7" type="ORF">ICT70_01550</name>
</gene>
<feature type="transmembrane region" description="Helical" evidence="5">
    <location>
        <begin position="382"/>
        <end position="399"/>
    </location>
</feature>
<evidence type="ECO:0000256" key="4">
    <source>
        <dbReference type="ARBA" id="ARBA00023136"/>
    </source>
</evidence>
<feature type="transmembrane region" description="Helical" evidence="5">
    <location>
        <begin position="181"/>
        <end position="200"/>
    </location>
</feature>
<dbReference type="Pfam" id="PF04932">
    <property type="entry name" value="Wzy_C"/>
    <property type="match status" value="1"/>
</dbReference>
<feature type="transmembrane region" description="Helical" evidence="5">
    <location>
        <begin position="37"/>
        <end position="59"/>
    </location>
</feature>
<dbReference type="Proteomes" id="UP000632828">
    <property type="component" value="Unassembled WGS sequence"/>
</dbReference>
<evidence type="ECO:0000259" key="6">
    <source>
        <dbReference type="Pfam" id="PF04932"/>
    </source>
</evidence>
<evidence type="ECO:0000256" key="2">
    <source>
        <dbReference type="ARBA" id="ARBA00022692"/>
    </source>
</evidence>
<proteinExistence type="predicted"/>
<feature type="transmembrane region" description="Helical" evidence="5">
    <location>
        <begin position="358"/>
        <end position="376"/>
    </location>
</feature>
<feature type="transmembrane region" description="Helical" evidence="5">
    <location>
        <begin position="121"/>
        <end position="140"/>
    </location>
</feature>
<feature type="transmembrane region" description="Helical" evidence="5">
    <location>
        <begin position="160"/>
        <end position="176"/>
    </location>
</feature>
<dbReference type="PANTHER" id="PTHR37422">
    <property type="entry name" value="TEICHURONIC ACID BIOSYNTHESIS PROTEIN TUAE"/>
    <property type="match status" value="1"/>
</dbReference>
<keyword evidence="8" id="KW-1185">Reference proteome</keyword>
<feature type="transmembrane region" description="Helical" evidence="5">
    <location>
        <begin position="97"/>
        <end position="114"/>
    </location>
</feature>
<dbReference type="GO" id="GO:0016020">
    <property type="term" value="C:membrane"/>
    <property type="evidence" value="ECO:0007669"/>
    <property type="project" value="UniProtKB-SubCell"/>
</dbReference>
<comment type="subcellular location">
    <subcellularLocation>
        <location evidence="1">Membrane</location>
        <topology evidence="1">Multi-pass membrane protein</topology>
    </subcellularLocation>
</comment>
<keyword evidence="2 5" id="KW-0812">Transmembrane</keyword>
<keyword evidence="4 5" id="KW-0472">Membrane</keyword>
<accession>A0A8J6QVX7</accession>
<reference evidence="7" key="1">
    <citation type="submission" date="2020-09" db="EMBL/GenBank/DDBJ databases">
        <title>Pelobacter alkaliphilus sp. nov., a novel anaerobic arsenate-reducing bacterium from terrestrial mud volcano.</title>
        <authorList>
            <person name="Khomyakova M.A."/>
            <person name="Merkel A.Y."/>
            <person name="Slobodkin A.I."/>
        </authorList>
    </citation>
    <scope>NUCLEOTIDE SEQUENCE</scope>
    <source>
        <strain evidence="7">M08fum</strain>
    </source>
</reference>
<dbReference type="InterPro" id="IPR051533">
    <property type="entry name" value="WaaL-like"/>
</dbReference>
<feature type="transmembrane region" description="Helical" evidence="5">
    <location>
        <begin position="71"/>
        <end position="91"/>
    </location>
</feature>
<organism evidence="7 8">
    <name type="scientific">Pelovirga terrestris</name>
    <dbReference type="NCBI Taxonomy" id="2771352"/>
    <lineage>
        <taxon>Bacteria</taxon>
        <taxon>Pseudomonadati</taxon>
        <taxon>Thermodesulfobacteriota</taxon>
        <taxon>Desulfuromonadia</taxon>
        <taxon>Geobacterales</taxon>
        <taxon>Geobacteraceae</taxon>
        <taxon>Pelovirga</taxon>
    </lineage>
</organism>
<evidence type="ECO:0000256" key="1">
    <source>
        <dbReference type="ARBA" id="ARBA00004141"/>
    </source>
</evidence>
<dbReference type="AlphaFoldDB" id="A0A8J6QVX7"/>